<feature type="non-terminal residue" evidence="1">
    <location>
        <position position="59"/>
    </location>
</feature>
<proteinExistence type="predicted"/>
<gene>
    <name evidence="1" type="ORF">S03H2_69634</name>
</gene>
<protein>
    <submittedName>
        <fullName evidence="1">Uncharacterized protein</fullName>
    </submittedName>
</protein>
<dbReference type="AlphaFoldDB" id="X1LY05"/>
<comment type="caution">
    <text evidence="1">The sequence shown here is derived from an EMBL/GenBank/DDBJ whole genome shotgun (WGS) entry which is preliminary data.</text>
</comment>
<accession>X1LY05</accession>
<evidence type="ECO:0000313" key="1">
    <source>
        <dbReference type="EMBL" id="GAH98983.1"/>
    </source>
</evidence>
<dbReference type="EMBL" id="BARU01046059">
    <property type="protein sequence ID" value="GAH98983.1"/>
    <property type="molecule type" value="Genomic_DNA"/>
</dbReference>
<reference evidence="1" key="1">
    <citation type="journal article" date="2014" name="Front. Microbiol.">
        <title>High frequency of phylogenetically diverse reductive dehalogenase-homologous genes in deep subseafloor sedimentary metagenomes.</title>
        <authorList>
            <person name="Kawai M."/>
            <person name="Futagami T."/>
            <person name="Toyoda A."/>
            <person name="Takaki Y."/>
            <person name="Nishi S."/>
            <person name="Hori S."/>
            <person name="Arai W."/>
            <person name="Tsubouchi T."/>
            <person name="Morono Y."/>
            <person name="Uchiyama I."/>
            <person name="Ito T."/>
            <person name="Fujiyama A."/>
            <person name="Inagaki F."/>
            <person name="Takami H."/>
        </authorList>
    </citation>
    <scope>NUCLEOTIDE SEQUENCE</scope>
    <source>
        <strain evidence="1">Expedition CK06-06</strain>
    </source>
</reference>
<organism evidence="1">
    <name type="scientific">marine sediment metagenome</name>
    <dbReference type="NCBI Taxonomy" id="412755"/>
    <lineage>
        <taxon>unclassified sequences</taxon>
        <taxon>metagenomes</taxon>
        <taxon>ecological metagenomes</taxon>
    </lineage>
</organism>
<name>X1LY05_9ZZZZ</name>
<sequence>MSSNKEQIKKKAKKYVESVVQNFADACNLINYFSVTWKEGVNEAGGCASIEYTPEMFSA</sequence>